<keyword evidence="6 10" id="KW-0460">Magnesium</keyword>
<dbReference type="Pfam" id="PF01725">
    <property type="entry name" value="Ham1p_like"/>
    <property type="match status" value="1"/>
</dbReference>
<gene>
    <name evidence="12" type="primary">rdgB</name>
    <name evidence="12" type="ORF">C7H19_04920</name>
</gene>
<comment type="catalytic activity">
    <reaction evidence="9 10">
        <text>XTP + H2O = XMP + diphosphate + H(+)</text>
        <dbReference type="Rhea" id="RHEA:28610"/>
        <dbReference type="ChEBI" id="CHEBI:15377"/>
        <dbReference type="ChEBI" id="CHEBI:15378"/>
        <dbReference type="ChEBI" id="CHEBI:33019"/>
        <dbReference type="ChEBI" id="CHEBI:57464"/>
        <dbReference type="ChEBI" id="CHEBI:61314"/>
        <dbReference type="EC" id="3.6.1.66"/>
    </reaction>
</comment>
<dbReference type="HAMAP" id="MF_01405">
    <property type="entry name" value="Non_canon_purine_NTPase"/>
    <property type="match status" value="1"/>
</dbReference>
<comment type="similarity">
    <text evidence="1 10 11">Belongs to the HAM1 NTPase family.</text>
</comment>
<keyword evidence="13" id="KW-1185">Reference proteome</keyword>
<evidence type="ECO:0000256" key="6">
    <source>
        <dbReference type="ARBA" id="ARBA00022842"/>
    </source>
</evidence>
<feature type="binding site" evidence="10">
    <location>
        <position position="67"/>
    </location>
    <ligand>
        <name>substrate</name>
    </ligand>
</feature>
<comment type="caution">
    <text evidence="12">The sequence shown here is derived from an EMBL/GenBank/DDBJ whole genome shotgun (WGS) entry which is preliminary data.</text>
</comment>
<dbReference type="CDD" id="cd00515">
    <property type="entry name" value="HAM1"/>
    <property type="match status" value="1"/>
</dbReference>
<dbReference type="GO" id="GO:0005829">
    <property type="term" value="C:cytosol"/>
    <property type="evidence" value="ECO:0007669"/>
    <property type="project" value="TreeGrafter"/>
</dbReference>
<feature type="binding site" evidence="10">
    <location>
        <begin position="173"/>
        <end position="174"/>
    </location>
    <ligand>
        <name>substrate</name>
    </ligand>
</feature>
<dbReference type="Gene3D" id="3.90.950.10">
    <property type="match status" value="1"/>
</dbReference>
<reference evidence="12 13" key="1">
    <citation type="submission" date="2018-03" db="EMBL/GenBank/DDBJ databases">
        <title>The ancient ancestry and fast evolution of plastids.</title>
        <authorList>
            <person name="Moore K.R."/>
            <person name="Magnabosco C."/>
            <person name="Momper L."/>
            <person name="Gold D.A."/>
            <person name="Bosak T."/>
            <person name="Fournier G.P."/>
        </authorList>
    </citation>
    <scope>NUCLEOTIDE SEQUENCE [LARGE SCALE GENOMIC DNA]</scope>
    <source>
        <strain evidence="12 13">CCALA 016</strain>
    </source>
</reference>
<keyword evidence="7 10" id="KW-0546">Nucleotide metabolism</keyword>
<comment type="function">
    <text evidence="10">Pyrophosphatase that catalyzes the hydrolysis of nucleoside triphosphates to their monophosphate derivatives, with a high preference for the non-canonical purine nucleotides XTP (xanthosine triphosphate), dITP (deoxyinosine triphosphate) and ITP. Seems to function as a house-cleaning enzyme that removes non-canonical purine nucleotides from the nucleotide pool, thus preventing their incorporation into DNA/RNA and avoiding chromosomal lesions.</text>
</comment>
<dbReference type="GO" id="GO:0017111">
    <property type="term" value="F:ribonucleoside triphosphate phosphatase activity"/>
    <property type="evidence" value="ECO:0007669"/>
    <property type="project" value="InterPro"/>
</dbReference>
<keyword evidence="3 10" id="KW-0479">Metal-binding</keyword>
<proteinExistence type="inferred from homology"/>
<comment type="cofactor">
    <cofactor evidence="10">
        <name>Mg(2+)</name>
        <dbReference type="ChEBI" id="CHEBI:18420"/>
    </cofactor>
    <text evidence="10">Binds 1 Mg(2+) ion per subunit.</text>
</comment>
<feature type="binding site" evidence="10">
    <location>
        <begin position="145"/>
        <end position="148"/>
    </location>
    <ligand>
        <name>substrate</name>
    </ligand>
</feature>
<dbReference type="GO" id="GO:0046872">
    <property type="term" value="F:metal ion binding"/>
    <property type="evidence" value="ECO:0007669"/>
    <property type="project" value="UniProtKB-KW"/>
</dbReference>
<dbReference type="InterPro" id="IPR029001">
    <property type="entry name" value="ITPase-like_fam"/>
</dbReference>
<dbReference type="Proteomes" id="UP000239001">
    <property type="component" value="Unassembled WGS sequence"/>
</dbReference>
<evidence type="ECO:0000313" key="12">
    <source>
        <dbReference type="EMBL" id="PSF38338.1"/>
    </source>
</evidence>
<evidence type="ECO:0000256" key="9">
    <source>
        <dbReference type="ARBA" id="ARBA00052017"/>
    </source>
</evidence>
<feature type="binding site" evidence="10">
    <location>
        <begin position="7"/>
        <end position="12"/>
    </location>
    <ligand>
        <name>substrate</name>
    </ligand>
</feature>
<dbReference type="GO" id="GO:0036222">
    <property type="term" value="F:XTP diphosphatase activity"/>
    <property type="evidence" value="ECO:0007669"/>
    <property type="project" value="UniProtKB-UniRule"/>
</dbReference>
<comment type="catalytic activity">
    <reaction evidence="10">
        <text>ITP + H2O = IMP + diphosphate + H(+)</text>
        <dbReference type="Rhea" id="RHEA:29399"/>
        <dbReference type="ChEBI" id="CHEBI:15377"/>
        <dbReference type="ChEBI" id="CHEBI:15378"/>
        <dbReference type="ChEBI" id="CHEBI:33019"/>
        <dbReference type="ChEBI" id="CHEBI:58053"/>
        <dbReference type="ChEBI" id="CHEBI:61402"/>
        <dbReference type="EC" id="3.6.1.66"/>
    </reaction>
</comment>
<keyword evidence="5 10" id="KW-0378">Hydrolase</keyword>
<sequence length="191" mass="21245">MKLIVATSNPGKIKELQDYLNEDKWELALMPKDIEIEETGQTFTENACIKASGVAQRLGEWTIADDSGLSVDALDGAPGLYSARYGNTDQDRITRLLRELGDHSHRQAQFICAIAIARPDGTIYITTEGICQGKILYQPMGTGGFGYDPIFYVPQLDQTFAQMLPEVKRKISHRGQAFKKLLPELAKILNI</sequence>
<evidence type="ECO:0000256" key="7">
    <source>
        <dbReference type="ARBA" id="ARBA00023080"/>
    </source>
</evidence>
<organism evidence="12 13">
    <name type="scientific">Aphanothece hegewaldii CCALA 016</name>
    <dbReference type="NCBI Taxonomy" id="2107694"/>
    <lineage>
        <taxon>Bacteria</taxon>
        <taxon>Bacillati</taxon>
        <taxon>Cyanobacteriota</taxon>
        <taxon>Cyanophyceae</taxon>
        <taxon>Oscillatoriophycideae</taxon>
        <taxon>Chroococcales</taxon>
        <taxon>Aphanothecaceae</taxon>
        <taxon>Aphanothece</taxon>
    </lineage>
</organism>
<feature type="binding site" evidence="10">
    <location>
        <position position="37"/>
    </location>
    <ligand>
        <name>Mg(2+)</name>
        <dbReference type="ChEBI" id="CHEBI:18420"/>
    </ligand>
</feature>
<evidence type="ECO:0000256" key="8">
    <source>
        <dbReference type="ARBA" id="ARBA00051875"/>
    </source>
</evidence>
<feature type="binding site" evidence="10">
    <location>
        <position position="66"/>
    </location>
    <ligand>
        <name>Mg(2+)</name>
        <dbReference type="ChEBI" id="CHEBI:18420"/>
    </ligand>
</feature>
<comment type="catalytic activity">
    <reaction evidence="8 10">
        <text>dITP + H2O = dIMP + diphosphate + H(+)</text>
        <dbReference type="Rhea" id="RHEA:28342"/>
        <dbReference type="ChEBI" id="CHEBI:15377"/>
        <dbReference type="ChEBI" id="CHEBI:15378"/>
        <dbReference type="ChEBI" id="CHEBI:33019"/>
        <dbReference type="ChEBI" id="CHEBI:61194"/>
        <dbReference type="ChEBI" id="CHEBI:61382"/>
        <dbReference type="EC" id="3.6.1.66"/>
    </reaction>
</comment>
<feature type="binding site" evidence="10">
    <location>
        <position position="168"/>
    </location>
    <ligand>
        <name>substrate</name>
    </ligand>
</feature>
<keyword evidence="4 10" id="KW-0547">Nucleotide-binding</keyword>
<comment type="subunit">
    <text evidence="2 10">Homodimer.</text>
</comment>
<dbReference type="GO" id="GO:0009117">
    <property type="term" value="P:nucleotide metabolic process"/>
    <property type="evidence" value="ECO:0007669"/>
    <property type="project" value="UniProtKB-KW"/>
</dbReference>
<dbReference type="InterPro" id="IPR020922">
    <property type="entry name" value="dITP/XTP_pyrophosphatase"/>
</dbReference>
<reference evidence="12 13" key="2">
    <citation type="submission" date="2018-03" db="EMBL/GenBank/DDBJ databases">
        <authorList>
            <person name="Keele B.F."/>
        </authorList>
    </citation>
    <scope>NUCLEOTIDE SEQUENCE [LARGE SCALE GENOMIC DNA]</scope>
    <source>
        <strain evidence="12 13">CCALA 016</strain>
    </source>
</reference>
<dbReference type="SUPFAM" id="SSF52972">
    <property type="entry name" value="ITPase-like"/>
    <property type="match status" value="1"/>
</dbReference>
<dbReference type="GO" id="GO:0000166">
    <property type="term" value="F:nucleotide binding"/>
    <property type="evidence" value="ECO:0007669"/>
    <property type="project" value="UniProtKB-KW"/>
</dbReference>
<dbReference type="AlphaFoldDB" id="A0A2T1M0W5"/>
<dbReference type="PANTHER" id="PTHR11067">
    <property type="entry name" value="INOSINE TRIPHOSPHATE PYROPHOSPHATASE/HAM1 PROTEIN"/>
    <property type="match status" value="1"/>
</dbReference>
<dbReference type="NCBIfam" id="TIGR00042">
    <property type="entry name" value="RdgB/HAM1 family non-canonical purine NTP pyrophosphatase"/>
    <property type="match status" value="1"/>
</dbReference>
<evidence type="ECO:0000256" key="4">
    <source>
        <dbReference type="ARBA" id="ARBA00022741"/>
    </source>
</evidence>
<dbReference type="EC" id="3.6.1.66" evidence="10"/>
<evidence type="ECO:0000256" key="11">
    <source>
        <dbReference type="RuleBase" id="RU003781"/>
    </source>
</evidence>
<dbReference type="EMBL" id="PXOH01000004">
    <property type="protein sequence ID" value="PSF38338.1"/>
    <property type="molecule type" value="Genomic_DNA"/>
</dbReference>
<dbReference type="FunFam" id="3.90.950.10:FF:000001">
    <property type="entry name" value="dITP/XTP pyrophosphatase"/>
    <property type="match status" value="1"/>
</dbReference>
<accession>A0A2T1M0W5</accession>
<evidence type="ECO:0000256" key="10">
    <source>
        <dbReference type="HAMAP-Rule" id="MF_01405"/>
    </source>
</evidence>
<evidence type="ECO:0000256" key="1">
    <source>
        <dbReference type="ARBA" id="ARBA00008023"/>
    </source>
</evidence>
<dbReference type="RefSeq" id="WP_106455779.1">
    <property type="nucleotide sequence ID" value="NZ_PXOH01000004.1"/>
</dbReference>
<dbReference type="GO" id="GO:0036220">
    <property type="term" value="F:ITP diphosphatase activity"/>
    <property type="evidence" value="ECO:0007669"/>
    <property type="project" value="UniProtKB-UniRule"/>
</dbReference>
<name>A0A2T1M0W5_9CHRO</name>
<evidence type="ECO:0000256" key="3">
    <source>
        <dbReference type="ARBA" id="ARBA00022723"/>
    </source>
</evidence>
<dbReference type="PANTHER" id="PTHR11067:SF9">
    <property type="entry name" value="INOSINE TRIPHOSPHATE PYROPHOSPHATASE"/>
    <property type="match status" value="1"/>
</dbReference>
<dbReference type="GO" id="GO:0009146">
    <property type="term" value="P:purine nucleoside triphosphate catabolic process"/>
    <property type="evidence" value="ECO:0007669"/>
    <property type="project" value="UniProtKB-UniRule"/>
</dbReference>
<dbReference type="OrthoDB" id="9807456at2"/>
<protein>
    <recommendedName>
        <fullName evidence="10">dITP/XTP pyrophosphatase</fullName>
        <ecNumber evidence="10">3.6.1.66</ecNumber>
    </recommendedName>
    <alternativeName>
        <fullName evidence="10">Non-canonical purine NTP pyrophosphatase</fullName>
    </alternativeName>
    <alternativeName>
        <fullName evidence="10">Non-standard purine NTP pyrophosphatase</fullName>
    </alternativeName>
    <alternativeName>
        <fullName evidence="10">Nucleoside-triphosphate diphosphatase</fullName>
    </alternativeName>
    <alternativeName>
        <fullName evidence="10">Nucleoside-triphosphate pyrophosphatase</fullName>
        <shortName evidence="10">NTPase</shortName>
    </alternativeName>
</protein>
<evidence type="ECO:0000256" key="2">
    <source>
        <dbReference type="ARBA" id="ARBA00011738"/>
    </source>
</evidence>
<dbReference type="GO" id="GO:0035870">
    <property type="term" value="F:dITP diphosphatase activity"/>
    <property type="evidence" value="ECO:0007669"/>
    <property type="project" value="UniProtKB-UniRule"/>
</dbReference>
<dbReference type="InterPro" id="IPR002637">
    <property type="entry name" value="RdgB/HAM1"/>
</dbReference>
<feature type="active site" description="Proton acceptor" evidence="10">
    <location>
        <position position="66"/>
    </location>
</feature>
<evidence type="ECO:0000256" key="5">
    <source>
        <dbReference type="ARBA" id="ARBA00022801"/>
    </source>
</evidence>
<evidence type="ECO:0000313" key="13">
    <source>
        <dbReference type="Proteomes" id="UP000239001"/>
    </source>
</evidence>